<dbReference type="AlphaFoldDB" id="A0A5P2DAT4"/>
<dbReference type="Proteomes" id="UP000325211">
    <property type="component" value="Chromosome"/>
</dbReference>
<dbReference type="PROSITE" id="PS51186">
    <property type="entry name" value="GNAT"/>
    <property type="match status" value="1"/>
</dbReference>
<dbReference type="InterPro" id="IPR000182">
    <property type="entry name" value="GNAT_dom"/>
</dbReference>
<dbReference type="GO" id="GO:0016747">
    <property type="term" value="F:acyltransferase activity, transferring groups other than amino-acyl groups"/>
    <property type="evidence" value="ECO:0007669"/>
    <property type="project" value="InterPro"/>
</dbReference>
<dbReference type="OrthoDB" id="7017613at2"/>
<protein>
    <submittedName>
        <fullName evidence="2">GNAT family N-acetyltransferase</fullName>
    </submittedName>
</protein>
<feature type="domain" description="N-acetyltransferase" evidence="1">
    <location>
        <begin position="11"/>
        <end position="153"/>
    </location>
</feature>
<dbReference type="RefSeq" id="WP_150210130.1">
    <property type="nucleotide sequence ID" value="NZ_CP029190.1"/>
</dbReference>
<evidence type="ECO:0000313" key="2">
    <source>
        <dbReference type="EMBL" id="QES50381.1"/>
    </source>
</evidence>
<dbReference type="InterPro" id="IPR016181">
    <property type="entry name" value="Acyl_CoA_acyltransferase"/>
</dbReference>
<keyword evidence="2" id="KW-0808">Transferase</keyword>
<gene>
    <name evidence="2" type="ORF">DEJ50_23735</name>
</gene>
<proteinExistence type="predicted"/>
<evidence type="ECO:0000259" key="1">
    <source>
        <dbReference type="PROSITE" id="PS51186"/>
    </source>
</evidence>
<dbReference type="EMBL" id="CP029190">
    <property type="protein sequence ID" value="QES50381.1"/>
    <property type="molecule type" value="Genomic_DNA"/>
</dbReference>
<evidence type="ECO:0000313" key="3">
    <source>
        <dbReference type="Proteomes" id="UP000325211"/>
    </source>
</evidence>
<dbReference type="Gene3D" id="3.40.630.30">
    <property type="match status" value="1"/>
</dbReference>
<dbReference type="Pfam" id="PF13527">
    <property type="entry name" value="Acetyltransf_9"/>
    <property type="match status" value="1"/>
</dbReference>
<name>A0A5P2DAT4_STRVZ</name>
<sequence>MTDRRPAPPGVRVWAEAELPAGIARQIAELEAEAWPGSAPGHDPELAPKVMALVGEDGTVAASLALLFKDIRHAGRTYRAAGLSAVVTRSGLRGRGYGGRLVEAARHELTGAGAVDLVLFSCDRPLVPFYAAAGFTPLPGSVLVGGTPEDPLTTADPGFDKVVLAAVPPRSEDAVDLRVFRGARIGLYPGAVDRLW</sequence>
<reference evidence="2 3" key="1">
    <citation type="submission" date="2018-05" db="EMBL/GenBank/DDBJ databases">
        <title>Streptomyces venezuelae.</title>
        <authorList>
            <person name="Kim W."/>
            <person name="Lee N."/>
            <person name="Cho B.-K."/>
        </authorList>
    </citation>
    <scope>NUCLEOTIDE SEQUENCE [LARGE SCALE GENOMIC DNA]</scope>
    <source>
        <strain evidence="2 3">ATCC 21782</strain>
    </source>
</reference>
<organism evidence="2 3">
    <name type="scientific">Streptomyces venezuelae</name>
    <dbReference type="NCBI Taxonomy" id="54571"/>
    <lineage>
        <taxon>Bacteria</taxon>
        <taxon>Bacillati</taxon>
        <taxon>Actinomycetota</taxon>
        <taxon>Actinomycetes</taxon>
        <taxon>Kitasatosporales</taxon>
        <taxon>Streptomycetaceae</taxon>
        <taxon>Streptomyces</taxon>
    </lineage>
</organism>
<dbReference type="SUPFAM" id="SSF55729">
    <property type="entry name" value="Acyl-CoA N-acyltransferases (Nat)"/>
    <property type="match status" value="1"/>
</dbReference>
<accession>A0A5P2DAT4</accession>